<dbReference type="PANTHER" id="PTHR12475:SF4">
    <property type="entry name" value="PROTEIN THEM6"/>
    <property type="match status" value="1"/>
</dbReference>
<proteinExistence type="inferred from homology"/>
<evidence type="ECO:0000256" key="2">
    <source>
        <dbReference type="SAM" id="MobiDB-lite"/>
    </source>
</evidence>
<organism evidence="4 5">
    <name type="scientific">Polyporus arcularius HHB13444</name>
    <dbReference type="NCBI Taxonomy" id="1314778"/>
    <lineage>
        <taxon>Eukaryota</taxon>
        <taxon>Fungi</taxon>
        <taxon>Dikarya</taxon>
        <taxon>Basidiomycota</taxon>
        <taxon>Agaricomycotina</taxon>
        <taxon>Agaricomycetes</taxon>
        <taxon>Polyporales</taxon>
        <taxon>Polyporaceae</taxon>
        <taxon>Polyporus</taxon>
    </lineage>
</organism>
<protein>
    <recommendedName>
        <fullName evidence="6">Thioesterase/thiol ester dehydrase-isomerase</fullName>
    </recommendedName>
</protein>
<name>A0A5C3PHS4_9APHY</name>
<dbReference type="InterPro" id="IPR029069">
    <property type="entry name" value="HotDog_dom_sf"/>
</dbReference>
<evidence type="ECO:0000313" key="4">
    <source>
        <dbReference type="EMBL" id="TFK88841.1"/>
    </source>
</evidence>
<keyword evidence="5" id="KW-1185">Reference proteome</keyword>
<keyword evidence="3" id="KW-0812">Transmembrane</keyword>
<dbReference type="InterPro" id="IPR051490">
    <property type="entry name" value="THEM6_lcsJ_thioesterase"/>
</dbReference>
<feature type="region of interest" description="Disordered" evidence="2">
    <location>
        <begin position="227"/>
        <end position="288"/>
    </location>
</feature>
<dbReference type="AlphaFoldDB" id="A0A5C3PHS4"/>
<dbReference type="CDD" id="cd00586">
    <property type="entry name" value="4HBT"/>
    <property type="match status" value="1"/>
</dbReference>
<dbReference type="EMBL" id="ML211097">
    <property type="protein sequence ID" value="TFK88841.1"/>
    <property type="molecule type" value="Genomic_DNA"/>
</dbReference>
<dbReference type="Pfam" id="PF13279">
    <property type="entry name" value="4HBT_2"/>
    <property type="match status" value="1"/>
</dbReference>
<keyword evidence="3" id="KW-0472">Membrane</keyword>
<dbReference type="Proteomes" id="UP000308197">
    <property type="component" value="Unassembled WGS sequence"/>
</dbReference>
<sequence length="427" mass="47375">MGASLEKAGERAPRRSRVPTALLLLTIMALALAVVLRRFGGLSPADLVRVLSARSFQYAPKAIKYIVGFLFLVQIRSWPLAWHWIVWRPVFAIRGRYLLHRLSNIFCSAQVRRQRNLEWLEGLSKVGSNPFDLLVTYRTWAGPDDCDFNMHLSNSSYPKRLDCARFMFALEFGPTFFRVGGWMGLGATHFTFLREIPMFSHYEMRTSIMSWDNKWNYIVTRFVTKPKKGRGKGKHAHTHSIASPPSLSAEAAPTPSLHTANGIAAGTSTPYPSSSGSNSPPNGASDGAKALAAQLLERPEPDGAVVNCLSVSEVCCKIGRITVPPALVMAVDGFCAGPPQGAQAYSHTNPPPHWETVRQLRGDAHATLGSKGSLKALRDFYTRGWREVPEGERWWETALGAEVEERRLRGLGCMQALRRGMEEARTI</sequence>
<feature type="compositionally biased region" description="Basic residues" evidence="2">
    <location>
        <begin position="227"/>
        <end position="238"/>
    </location>
</feature>
<dbReference type="SUPFAM" id="SSF54637">
    <property type="entry name" value="Thioesterase/thiol ester dehydrase-isomerase"/>
    <property type="match status" value="1"/>
</dbReference>
<accession>A0A5C3PHS4</accession>
<dbReference type="Gene3D" id="3.10.129.10">
    <property type="entry name" value="Hotdog Thioesterase"/>
    <property type="match status" value="1"/>
</dbReference>
<evidence type="ECO:0000256" key="3">
    <source>
        <dbReference type="SAM" id="Phobius"/>
    </source>
</evidence>
<keyword evidence="3" id="KW-1133">Transmembrane helix</keyword>
<evidence type="ECO:0000313" key="5">
    <source>
        <dbReference type="Proteomes" id="UP000308197"/>
    </source>
</evidence>
<evidence type="ECO:0000256" key="1">
    <source>
        <dbReference type="ARBA" id="ARBA00038476"/>
    </source>
</evidence>
<dbReference type="InParanoid" id="A0A5C3PHS4"/>
<reference evidence="4 5" key="1">
    <citation type="journal article" date="2019" name="Nat. Ecol. Evol.">
        <title>Megaphylogeny resolves global patterns of mushroom evolution.</title>
        <authorList>
            <person name="Varga T."/>
            <person name="Krizsan K."/>
            <person name="Foldi C."/>
            <person name="Dima B."/>
            <person name="Sanchez-Garcia M."/>
            <person name="Sanchez-Ramirez S."/>
            <person name="Szollosi G.J."/>
            <person name="Szarkandi J.G."/>
            <person name="Papp V."/>
            <person name="Albert L."/>
            <person name="Andreopoulos W."/>
            <person name="Angelini C."/>
            <person name="Antonin V."/>
            <person name="Barry K.W."/>
            <person name="Bougher N.L."/>
            <person name="Buchanan P."/>
            <person name="Buyck B."/>
            <person name="Bense V."/>
            <person name="Catcheside P."/>
            <person name="Chovatia M."/>
            <person name="Cooper J."/>
            <person name="Damon W."/>
            <person name="Desjardin D."/>
            <person name="Finy P."/>
            <person name="Geml J."/>
            <person name="Haridas S."/>
            <person name="Hughes K."/>
            <person name="Justo A."/>
            <person name="Karasinski D."/>
            <person name="Kautmanova I."/>
            <person name="Kiss B."/>
            <person name="Kocsube S."/>
            <person name="Kotiranta H."/>
            <person name="LaButti K.M."/>
            <person name="Lechner B.E."/>
            <person name="Liimatainen K."/>
            <person name="Lipzen A."/>
            <person name="Lukacs Z."/>
            <person name="Mihaltcheva S."/>
            <person name="Morgado L.N."/>
            <person name="Niskanen T."/>
            <person name="Noordeloos M.E."/>
            <person name="Ohm R.A."/>
            <person name="Ortiz-Santana B."/>
            <person name="Ovrebo C."/>
            <person name="Racz N."/>
            <person name="Riley R."/>
            <person name="Savchenko A."/>
            <person name="Shiryaev A."/>
            <person name="Soop K."/>
            <person name="Spirin V."/>
            <person name="Szebenyi C."/>
            <person name="Tomsovsky M."/>
            <person name="Tulloss R.E."/>
            <person name="Uehling J."/>
            <person name="Grigoriev I.V."/>
            <person name="Vagvolgyi C."/>
            <person name="Papp T."/>
            <person name="Martin F.M."/>
            <person name="Miettinen O."/>
            <person name="Hibbett D.S."/>
            <person name="Nagy L.G."/>
        </authorList>
    </citation>
    <scope>NUCLEOTIDE SEQUENCE [LARGE SCALE GENOMIC DNA]</scope>
    <source>
        <strain evidence="4 5">HHB13444</strain>
    </source>
</reference>
<dbReference type="PANTHER" id="PTHR12475">
    <property type="match status" value="1"/>
</dbReference>
<feature type="transmembrane region" description="Helical" evidence="3">
    <location>
        <begin position="62"/>
        <end position="87"/>
    </location>
</feature>
<feature type="transmembrane region" description="Helical" evidence="3">
    <location>
        <begin position="21"/>
        <end position="42"/>
    </location>
</feature>
<feature type="compositionally biased region" description="Low complexity" evidence="2">
    <location>
        <begin position="264"/>
        <end position="285"/>
    </location>
</feature>
<comment type="similarity">
    <text evidence="1">Belongs to the lcsJ thioesterase family.</text>
</comment>
<feature type="compositionally biased region" description="Low complexity" evidence="2">
    <location>
        <begin position="242"/>
        <end position="256"/>
    </location>
</feature>
<evidence type="ECO:0008006" key="6">
    <source>
        <dbReference type="Google" id="ProtNLM"/>
    </source>
</evidence>
<gene>
    <name evidence="4" type="ORF">K466DRAFT_54789</name>
</gene>